<name>A0A450WHY3_9GAMM</name>
<dbReference type="AlphaFoldDB" id="A0A450WHY3"/>
<evidence type="ECO:0000313" key="1">
    <source>
        <dbReference type="EMBL" id="VFK16632.1"/>
    </source>
</evidence>
<accession>A0A450WHY3</accession>
<gene>
    <name evidence="1" type="ORF">BECKLPF1236B_GA0070989_10993</name>
</gene>
<proteinExistence type="predicted"/>
<sequence>MALDPGFHAGMTESLNLGLISKSKHQRYPIHAFAGLRQSLASPH</sequence>
<dbReference type="EMBL" id="CAADFK010000099">
    <property type="protein sequence ID" value="VFK16632.1"/>
    <property type="molecule type" value="Genomic_DNA"/>
</dbReference>
<protein>
    <submittedName>
        <fullName evidence="1">Uncharacterized protein</fullName>
    </submittedName>
</protein>
<reference evidence="1" key="1">
    <citation type="submission" date="2019-02" db="EMBL/GenBank/DDBJ databases">
        <authorList>
            <person name="Gruber-Vodicka R. H."/>
            <person name="Seah K. B. B."/>
        </authorList>
    </citation>
    <scope>NUCLEOTIDE SEQUENCE</scope>
    <source>
        <strain evidence="1">BECK_S313</strain>
    </source>
</reference>
<organism evidence="1">
    <name type="scientific">Candidatus Kentrum sp. LPFa</name>
    <dbReference type="NCBI Taxonomy" id="2126335"/>
    <lineage>
        <taxon>Bacteria</taxon>
        <taxon>Pseudomonadati</taxon>
        <taxon>Pseudomonadota</taxon>
        <taxon>Gammaproteobacteria</taxon>
        <taxon>Candidatus Kentrum</taxon>
    </lineage>
</organism>